<comment type="caution">
    <text evidence="15">The sequence shown here is derived from an EMBL/GenBank/DDBJ whole genome shotgun (WGS) entry which is preliminary data.</text>
</comment>
<feature type="active site" description="Nucleophile" evidence="12 13">
    <location>
        <position position="78"/>
    </location>
</feature>
<dbReference type="UniPathway" id="UPA00031">
    <property type="reaction ID" value="UER00010"/>
</dbReference>
<evidence type="ECO:0000256" key="10">
    <source>
        <dbReference type="ARBA" id="ARBA00047838"/>
    </source>
</evidence>
<keyword evidence="9 12" id="KW-0456">Lyase</keyword>
<feature type="active site" evidence="12 13">
    <location>
        <position position="189"/>
    </location>
</feature>
<dbReference type="Gene3D" id="3.40.50.880">
    <property type="match status" value="1"/>
</dbReference>
<evidence type="ECO:0000313" key="16">
    <source>
        <dbReference type="Proteomes" id="UP000521199"/>
    </source>
</evidence>
<evidence type="ECO:0000259" key="14">
    <source>
        <dbReference type="Pfam" id="PF00117"/>
    </source>
</evidence>
<dbReference type="PIRSF" id="PIRSF000495">
    <property type="entry name" value="Amidotransf_hisH"/>
    <property type="match status" value="1"/>
</dbReference>
<dbReference type="CDD" id="cd01748">
    <property type="entry name" value="GATase1_IGP_Synthase"/>
    <property type="match status" value="1"/>
</dbReference>
<dbReference type="InterPro" id="IPR010139">
    <property type="entry name" value="Imidazole-glycPsynth_HisH"/>
</dbReference>
<dbReference type="PROSITE" id="PS51273">
    <property type="entry name" value="GATASE_TYPE_1"/>
    <property type="match status" value="1"/>
</dbReference>
<keyword evidence="8 12" id="KW-0368">Histidine biosynthesis</keyword>
<sequence>MSGVVLIDAGGANIGSVRYALQRLGVDAQLSGDAATIRRAERVILPGVGAAAPAMERLRALDLVDTIRSLTRPLLGICLGMQLLFEHSDEAGSMATEGAGVACLGLLPGTVTKLPAAAGIRIPHMGWNTLLPRRADALLDGIAAGDHAYFVHSYAAPVTDDCIATCAHGTSFAAVVRRGRIAGAQFHPERSAQVGARILQNFLRMDFE</sequence>
<dbReference type="InterPro" id="IPR029062">
    <property type="entry name" value="Class_I_gatase-like"/>
</dbReference>
<evidence type="ECO:0000256" key="6">
    <source>
        <dbReference type="ARBA" id="ARBA00022801"/>
    </source>
</evidence>
<evidence type="ECO:0000256" key="3">
    <source>
        <dbReference type="ARBA" id="ARBA00011152"/>
    </source>
</evidence>
<comment type="subunit">
    <text evidence="3 12">Heterodimer of HisH and HisF.</text>
</comment>
<dbReference type="InterPro" id="IPR017926">
    <property type="entry name" value="GATASE"/>
</dbReference>
<dbReference type="GO" id="GO:0000107">
    <property type="term" value="F:imidazoleglycerol-phosphate synthase activity"/>
    <property type="evidence" value="ECO:0007669"/>
    <property type="project" value="UniProtKB-UniRule"/>
</dbReference>
<comment type="function">
    <text evidence="12">IGPS catalyzes the conversion of PRFAR and glutamine to IGP, AICAR and glutamate. The HisH subunit catalyzes the hydrolysis of glutamine to glutamate and ammonia as part of the synthesis of IGP and AICAR. The resulting ammonia molecule is channeled to the active site of HisF.</text>
</comment>
<accession>A0A7W8D616</accession>
<dbReference type="FunFam" id="3.40.50.880:FF:000009">
    <property type="entry name" value="Imidazole glycerol phosphate synthase subunit HisH"/>
    <property type="match status" value="1"/>
</dbReference>
<gene>
    <name evidence="12" type="primary">hisH</name>
    <name evidence="15" type="ORF">HNQ52_002131</name>
</gene>
<evidence type="ECO:0000256" key="1">
    <source>
        <dbReference type="ARBA" id="ARBA00004496"/>
    </source>
</evidence>
<comment type="catalytic activity">
    <reaction evidence="10 12">
        <text>5-[(5-phospho-1-deoxy-D-ribulos-1-ylimino)methylamino]-1-(5-phospho-beta-D-ribosyl)imidazole-4-carboxamide + L-glutamine = D-erythro-1-(imidazol-4-yl)glycerol 3-phosphate + 5-amino-1-(5-phospho-beta-D-ribosyl)imidazole-4-carboxamide + L-glutamate + H(+)</text>
        <dbReference type="Rhea" id="RHEA:24793"/>
        <dbReference type="ChEBI" id="CHEBI:15378"/>
        <dbReference type="ChEBI" id="CHEBI:29985"/>
        <dbReference type="ChEBI" id="CHEBI:58278"/>
        <dbReference type="ChEBI" id="CHEBI:58359"/>
        <dbReference type="ChEBI" id="CHEBI:58475"/>
        <dbReference type="ChEBI" id="CHEBI:58525"/>
        <dbReference type="EC" id="4.3.2.10"/>
    </reaction>
</comment>
<keyword evidence="16" id="KW-1185">Reference proteome</keyword>
<evidence type="ECO:0000256" key="4">
    <source>
        <dbReference type="ARBA" id="ARBA00022490"/>
    </source>
</evidence>
<evidence type="ECO:0000313" key="15">
    <source>
        <dbReference type="EMBL" id="MBB5208589.1"/>
    </source>
</evidence>
<dbReference type="AlphaFoldDB" id="A0A7W8D616"/>
<dbReference type="SUPFAM" id="SSF52317">
    <property type="entry name" value="Class I glutamine amidotransferase-like"/>
    <property type="match status" value="1"/>
</dbReference>
<dbReference type="PANTHER" id="PTHR42701:SF1">
    <property type="entry name" value="IMIDAZOLE GLYCEROL PHOSPHATE SYNTHASE SUBUNIT HISH"/>
    <property type="match status" value="1"/>
</dbReference>
<keyword evidence="5 12" id="KW-0028">Amino-acid biosynthesis</keyword>
<evidence type="ECO:0000256" key="5">
    <source>
        <dbReference type="ARBA" id="ARBA00022605"/>
    </source>
</evidence>
<protein>
    <recommendedName>
        <fullName evidence="12">Imidazole glycerol phosphate synthase subunit HisH</fullName>
        <ecNumber evidence="12">4.3.2.10</ecNumber>
    </recommendedName>
    <alternativeName>
        <fullName evidence="12">IGP synthase glutaminase subunit</fullName>
        <ecNumber evidence="12">3.5.1.2</ecNumber>
    </alternativeName>
    <alternativeName>
        <fullName evidence="12">IGP synthase subunit HisH</fullName>
    </alternativeName>
    <alternativeName>
        <fullName evidence="12">ImGP synthase subunit HisH</fullName>
        <shortName evidence="12">IGPS subunit HisH</shortName>
    </alternativeName>
</protein>
<dbReference type="NCBIfam" id="TIGR01855">
    <property type="entry name" value="IMP_synth_hisH"/>
    <property type="match status" value="1"/>
</dbReference>
<keyword evidence="7 12" id="KW-0315">Glutamine amidotransferase</keyword>
<organism evidence="15 16">
    <name type="scientific">Chiayiivirga flava</name>
    <dbReference type="NCBI Taxonomy" id="659595"/>
    <lineage>
        <taxon>Bacteria</taxon>
        <taxon>Pseudomonadati</taxon>
        <taxon>Pseudomonadota</taxon>
        <taxon>Gammaproteobacteria</taxon>
        <taxon>Lysobacterales</taxon>
        <taxon>Lysobacteraceae</taxon>
        <taxon>Chiayiivirga</taxon>
    </lineage>
</organism>
<comment type="subcellular location">
    <subcellularLocation>
        <location evidence="1 12">Cytoplasm</location>
    </subcellularLocation>
</comment>
<evidence type="ECO:0000256" key="2">
    <source>
        <dbReference type="ARBA" id="ARBA00005091"/>
    </source>
</evidence>
<evidence type="ECO:0000256" key="7">
    <source>
        <dbReference type="ARBA" id="ARBA00022962"/>
    </source>
</evidence>
<comment type="pathway">
    <text evidence="2 12">Amino-acid biosynthesis; L-histidine biosynthesis; L-histidine from 5-phospho-alpha-D-ribose 1-diphosphate: step 5/9.</text>
</comment>
<evidence type="ECO:0000256" key="9">
    <source>
        <dbReference type="ARBA" id="ARBA00023239"/>
    </source>
</evidence>
<dbReference type="Proteomes" id="UP000521199">
    <property type="component" value="Unassembled WGS sequence"/>
</dbReference>
<evidence type="ECO:0000256" key="13">
    <source>
        <dbReference type="PIRSR" id="PIRSR000495-1"/>
    </source>
</evidence>
<name>A0A7W8D616_9GAMM</name>
<keyword evidence="15" id="KW-0328">Glycosyltransferase</keyword>
<dbReference type="GO" id="GO:0005737">
    <property type="term" value="C:cytoplasm"/>
    <property type="evidence" value="ECO:0007669"/>
    <property type="project" value="UniProtKB-SubCell"/>
</dbReference>
<dbReference type="GO" id="GO:0000105">
    <property type="term" value="P:L-histidine biosynthetic process"/>
    <property type="evidence" value="ECO:0007669"/>
    <property type="project" value="UniProtKB-UniRule"/>
</dbReference>
<reference evidence="15 16" key="1">
    <citation type="submission" date="2020-08" db="EMBL/GenBank/DDBJ databases">
        <title>Genomic Encyclopedia of Type Strains, Phase IV (KMG-IV): sequencing the most valuable type-strain genomes for metagenomic binning, comparative biology and taxonomic classification.</title>
        <authorList>
            <person name="Goeker M."/>
        </authorList>
    </citation>
    <scope>NUCLEOTIDE SEQUENCE [LARGE SCALE GENOMIC DNA]</scope>
    <source>
        <strain evidence="15 16">DSM 24163</strain>
    </source>
</reference>
<comment type="catalytic activity">
    <reaction evidence="11 12">
        <text>L-glutamine + H2O = L-glutamate + NH4(+)</text>
        <dbReference type="Rhea" id="RHEA:15889"/>
        <dbReference type="ChEBI" id="CHEBI:15377"/>
        <dbReference type="ChEBI" id="CHEBI:28938"/>
        <dbReference type="ChEBI" id="CHEBI:29985"/>
        <dbReference type="ChEBI" id="CHEBI:58359"/>
        <dbReference type="EC" id="3.5.1.2"/>
    </reaction>
</comment>
<keyword evidence="6 12" id="KW-0378">Hydrolase</keyword>
<dbReference type="EMBL" id="JACHHP010000003">
    <property type="protein sequence ID" value="MBB5208589.1"/>
    <property type="molecule type" value="Genomic_DNA"/>
</dbReference>
<dbReference type="GO" id="GO:0016829">
    <property type="term" value="F:lyase activity"/>
    <property type="evidence" value="ECO:0007669"/>
    <property type="project" value="UniProtKB-KW"/>
</dbReference>
<dbReference type="PANTHER" id="PTHR42701">
    <property type="entry name" value="IMIDAZOLE GLYCEROL PHOSPHATE SYNTHASE SUBUNIT HISH"/>
    <property type="match status" value="1"/>
</dbReference>
<dbReference type="Pfam" id="PF00117">
    <property type="entry name" value="GATase"/>
    <property type="match status" value="1"/>
</dbReference>
<evidence type="ECO:0000256" key="8">
    <source>
        <dbReference type="ARBA" id="ARBA00023102"/>
    </source>
</evidence>
<keyword evidence="15" id="KW-0808">Transferase</keyword>
<evidence type="ECO:0000256" key="12">
    <source>
        <dbReference type="HAMAP-Rule" id="MF_00278"/>
    </source>
</evidence>
<dbReference type="RefSeq" id="WP_183961109.1">
    <property type="nucleotide sequence ID" value="NZ_JACHHP010000003.1"/>
</dbReference>
<dbReference type="GO" id="GO:0004359">
    <property type="term" value="F:glutaminase activity"/>
    <property type="evidence" value="ECO:0007669"/>
    <property type="project" value="UniProtKB-EC"/>
</dbReference>
<feature type="active site" evidence="12 13">
    <location>
        <position position="187"/>
    </location>
</feature>
<dbReference type="EC" id="4.3.2.10" evidence="12"/>
<dbReference type="EC" id="3.5.1.2" evidence="12"/>
<feature type="domain" description="Glutamine amidotransferase" evidence="14">
    <location>
        <begin position="5"/>
        <end position="203"/>
    </location>
</feature>
<dbReference type="HAMAP" id="MF_00278">
    <property type="entry name" value="HisH"/>
    <property type="match status" value="1"/>
</dbReference>
<proteinExistence type="inferred from homology"/>
<evidence type="ECO:0000256" key="11">
    <source>
        <dbReference type="ARBA" id="ARBA00049534"/>
    </source>
</evidence>
<keyword evidence="4 12" id="KW-0963">Cytoplasm</keyword>